<dbReference type="InterPro" id="IPR002181">
    <property type="entry name" value="Fibrinogen_a/b/g_C_dom"/>
</dbReference>
<dbReference type="GO" id="GO:0005615">
    <property type="term" value="C:extracellular space"/>
    <property type="evidence" value="ECO:0007669"/>
    <property type="project" value="TreeGrafter"/>
</dbReference>
<dbReference type="InterPro" id="IPR014716">
    <property type="entry name" value="Fibrinogen_a/b/g_C_1"/>
</dbReference>
<reference evidence="3" key="2">
    <citation type="submission" date="2020-05" db="UniProtKB">
        <authorList>
            <consortium name="EnsemblMetazoa"/>
        </authorList>
    </citation>
    <scope>IDENTIFICATION</scope>
    <source>
        <strain evidence="3">MINIMUS1</strain>
    </source>
</reference>
<dbReference type="PANTHER" id="PTHR19143:SF327">
    <property type="entry name" value="FI21813P1-RELATED"/>
    <property type="match status" value="1"/>
</dbReference>
<dbReference type="InterPro" id="IPR020837">
    <property type="entry name" value="Fibrinogen_CS"/>
</dbReference>
<dbReference type="EnsemblMetazoa" id="AMIN011445-RA">
    <property type="protein sequence ID" value="AMIN011445-PA"/>
    <property type="gene ID" value="AMIN011445"/>
</dbReference>
<evidence type="ECO:0000256" key="1">
    <source>
        <dbReference type="ARBA" id="ARBA00023157"/>
    </source>
</evidence>
<dbReference type="SMART" id="SM00186">
    <property type="entry name" value="FBG"/>
    <property type="match status" value="1"/>
</dbReference>
<dbReference type="STRING" id="112268.A0A182WM16"/>
<dbReference type="InterPro" id="IPR050373">
    <property type="entry name" value="Fibrinogen_C-term_domain"/>
</dbReference>
<dbReference type="PROSITE" id="PS51406">
    <property type="entry name" value="FIBRINOGEN_C_2"/>
    <property type="match status" value="1"/>
</dbReference>
<dbReference type="SUPFAM" id="SSF56496">
    <property type="entry name" value="Fibrinogen C-terminal domain-like"/>
    <property type="match status" value="1"/>
</dbReference>
<dbReference type="VEuPathDB" id="VectorBase:AMIN011445"/>
<protein>
    <submittedName>
        <fullName evidence="3">Fibrinogen C-terminal domain-containing protein</fullName>
    </submittedName>
</protein>
<dbReference type="Pfam" id="PF00147">
    <property type="entry name" value="Fibrinogen_C"/>
    <property type="match status" value="1"/>
</dbReference>
<dbReference type="PANTHER" id="PTHR19143">
    <property type="entry name" value="FIBRINOGEN/TENASCIN/ANGIOPOEITIN"/>
    <property type="match status" value="1"/>
</dbReference>
<evidence type="ECO:0000313" key="4">
    <source>
        <dbReference type="Proteomes" id="UP000075920"/>
    </source>
</evidence>
<keyword evidence="4" id="KW-1185">Reference proteome</keyword>
<evidence type="ECO:0000313" key="3">
    <source>
        <dbReference type="EnsemblMetazoa" id="AMIN011445-PA"/>
    </source>
</evidence>
<dbReference type="InterPro" id="IPR036056">
    <property type="entry name" value="Fibrinogen-like_C"/>
</dbReference>
<dbReference type="AlphaFoldDB" id="A0A182WM16"/>
<organism evidence="3 4">
    <name type="scientific">Anopheles minimus</name>
    <dbReference type="NCBI Taxonomy" id="112268"/>
    <lineage>
        <taxon>Eukaryota</taxon>
        <taxon>Metazoa</taxon>
        <taxon>Ecdysozoa</taxon>
        <taxon>Arthropoda</taxon>
        <taxon>Hexapoda</taxon>
        <taxon>Insecta</taxon>
        <taxon>Pterygota</taxon>
        <taxon>Neoptera</taxon>
        <taxon>Endopterygota</taxon>
        <taxon>Diptera</taxon>
        <taxon>Nematocera</taxon>
        <taxon>Culicoidea</taxon>
        <taxon>Culicidae</taxon>
        <taxon>Anophelinae</taxon>
        <taxon>Anopheles</taxon>
    </lineage>
</organism>
<dbReference type="Gene3D" id="3.90.215.10">
    <property type="entry name" value="Gamma Fibrinogen, chain A, domain 1"/>
    <property type="match status" value="1"/>
</dbReference>
<accession>A0A182WM16</accession>
<name>A0A182WM16_9DIPT</name>
<sequence>MGTSIHLTNYSIEMHNSVYGYCSEVPSTGLTASGPYELAVLLEDFDGNKTYARYDRFEIGNEGEKYALTLGKYSGTAGDSLTYSNGMKFSTFDADNDIWGDHCAVTYSGAWWYRTCHSGNLNGKYVRGETKEYATGMVWERFRGFFYSLKTARMMIRPKIN</sequence>
<dbReference type="PROSITE" id="PS00514">
    <property type="entry name" value="FIBRINOGEN_C_1"/>
    <property type="match status" value="1"/>
</dbReference>
<keyword evidence="1" id="KW-1015">Disulfide bond</keyword>
<reference evidence="4" key="1">
    <citation type="submission" date="2013-03" db="EMBL/GenBank/DDBJ databases">
        <title>The Genome Sequence of Anopheles minimus MINIMUS1.</title>
        <authorList>
            <consortium name="The Broad Institute Genomics Platform"/>
            <person name="Neafsey D.E."/>
            <person name="Walton C."/>
            <person name="Walker B."/>
            <person name="Young S.K."/>
            <person name="Zeng Q."/>
            <person name="Gargeya S."/>
            <person name="Fitzgerald M."/>
            <person name="Haas B."/>
            <person name="Abouelleil A."/>
            <person name="Allen A.W."/>
            <person name="Alvarado L."/>
            <person name="Arachchi H.M."/>
            <person name="Berlin A.M."/>
            <person name="Chapman S.B."/>
            <person name="Gainer-Dewar J."/>
            <person name="Goldberg J."/>
            <person name="Griggs A."/>
            <person name="Gujja S."/>
            <person name="Hansen M."/>
            <person name="Howarth C."/>
            <person name="Imamovic A."/>
            <person name="Ireland A."/>
            <person name="Larimer J."/>
            <person name="McCowan C."/>
            <person name="Murphy C."/>
            <person name="Pearson M."/>
            <person name="Poon T.W."/>
            <person name="Priest M."/>
            <person name="Roberts A."/>
            <person name="Saif S."/>
            <person name="Shea T."/>
            <person name="Sisk P."/>
            <person name="Sykes S."/>
            <person name="Wortman J."/>
            <person name="Nusbaum C."/>
            <person name="Birren B."/>
        </authorList>
    </citation>
    <scope>NUCLEOTIDE SEQUENCE [LARGE SCALE GENOMIC DNA]</scope>
    <source>
        <strain evidence="4">MINIMUS1</strain>
    </source>
</reference>
<evidence type="ECO:0000259" key="2">
    <source>
        <dbReference type="PROSITE" id="PS51406"/>
    </source>
</evidence>
<dbReference type="Proteomes" id="UP000075920">
    <property type="component" value="Unassembled WGS sequence"/>
</dbReference>
<feature type="domain" description="Fibrinogen C-terminal" evidence="2">
    <location>
        <begin position="30"/>
        <end position="160"/>
    </location>
</feature>
<proteinExistence type="predicted"/>